<evidence type="ECO:0000256" key="1">
    <source>
        <dbReference type="ARBA" id="ARBA00004479"/>
    </source>
</evidence>
<dbReference type="SUPFAM" id="SSF52058">
    <property type="entry name" value="L domain-like"/>
    <property type="match status" value="1"/>
</dbReference>
<organism evidence="9 10">
    <name type="scientific">Dillenia turbinata</name>
    <dbReference type="NCBI Taxonomy" id="194707"/>
    <lineage>
        <taxon>Eukaryota</taxon>
        <taxon>Viridiplantae</taxon>
        <taxon>Streptophyta</taxon>
        <taxon>Embryophyta</taxon>
        <taxon>Tracheophyta</taxon>
        <taxon>Spermatophyta</taxon>
        <taxon>Magnoliopsida</taxon>
        <taxon>eudicotyledons</taxon>
        <taxon>Gunneridae</taxon>
        <taxon>Pentapetalae</taxon>
        <taxon>Dilleniales</taxon>
        <taxon>Dilleniaceae</taxon>
        <taxon>Dillenia</taxon>
    </lineage>
</organism>
<accession>A0AAN8W646</accession>
<evidence type="ECO:0000313" key="10">
    <source>
        <dbReference type="Proteomes" id="UP001370490"/>
    </source>
</evidence>
<evidence type="ECO:0000256" key="6">
    <source>
        <dbReference type="ARBA" id="ARBA00022989"/>
    </source>
</evidence>
<dbReference type="PANTHER" id="PTHR48063:SF112">
    <property type="entry name" value="RECEPTOR LIKE PROTEIN 30-LIKE"/>
    <property type="match status" value="1"/>
</dbReference>
<keyword evidence="7" id="KW-0472">Membrane</keyword>
<dbReference type="FunFam" id="3.80.10.10:FF:000041">
    <property type="entry name" value="LRR receptor-like serine/threonine-protein kinase ERECTA"/>
    <property type="match status" value="1"/>
</dbReference>
<dbReference type="PANTHER" id="PTHR48063">
    <property type="entry name" value="LRR RECEPTOR-LIKE KINASE"/>
    <property type="match status" value="1"/>
</dbReference>
<keyword evidence="2" id="KW-0433">Leucine-rich repeat</keyword>
<dbReference type="InterPro" id="IPR032675">
    <property type="entry name" value="LRR_dom_sf"/>
</dbReference>
<reference evidence="9 10" key="1">
    <citation type="submission" date="2023-12" db="EMBL/GenBank/DDBJ databases">
        <title>A high-quality genome assembly for Dillenia turbinata (Dilleniales).</title>
        <authorList>
            <person name="Chanderbali A."/>
        </authorList>
    </citation>
    <scope>NUCLEOTIDE SEQUENCE [LARGE SCALE GENOMIC DNA]</scope>
    <source>
        <strain evidence="9">LSX21</strain>
        <tissue evidence="9">Leaf</tissue>
    </source>
</reference>
<protein>
    <submittedName>
        <fullName evidence="9">Leucine-rich repeat</fullName>
    </submittedName>
</protein>
<name>A0AAN8W646_9MAGN</name>
<proteinExistence type="predicted"/>
<dbReference type="InterPro" id="IPR046956">
    <property type="entry name" value="RLP23-like"/>
</dbReference>
<evidence type="ECO:0000256" key="3">
    <source>
        <dbReference type="ARBA" id="ARBA00022692"/>
    </source>
</evidence>
<dbReference type="AlphaFoldDB" id="A0AAN8W646"/>
<evidence type="ECO:0000313" key="9">
    <source>
        <dbReference type="EMBL" id="KAK6946015.1"/>
    </source>
</evidence>
<comment type="caution">
    <text evidence="9">The sequence shown here is derived from an EMBL/GenBank/DDBJ whole genome shotgun (WGS) entry which is preliminary data.</text>
</comment>
<evidence type="ECO:0000256" key="7">
    <source>
        <dbReference type="ARBA" id="ARBA00023136"/>
    </source>
</evidence>
<comment type="subcellular location">
    <subcellularLocation>
        <location evidence="1">Membrane</location>
        <topology evidence="1">Single-pass type I membrane protein</topology>
    </subcellularLocation>
</comment>
<gene>
    <name evidence="9" type="ORF">RJ641_013559</name>
</gene>
<dbReference type="InterPro" id="IPR001611">
    <property type="entry name" value="Leu-rich_rpt"/>
</dbReference>
<keyword evidence="10" id="KW-1185">Reference proteome</keyword>
<dbReference type="Pfam" id="PF00560">
    <property type="entry name" value="LRR_1"/>
    <property type="match status" value="2"/>
</dbReference>
<evidence type="ECO:0000256" key="2">
    <source>
        <dbReference type="ARBA" id="ARBA00022614"/>
    </source>
</evidence>
<keyword evidence="8" id="KW-0325">Glycoprotein</keyword>
<keyword evidence="3" id="KW-0812">Transmembrane</keyword>
<evidence type="ECO:0000256" key="8">
    <source>
        <dbReference type="ARBA" id="ARBA00023180"/>
    </source>
</evidence>
<keyword evidence="4" id="KW-0732">Signal</keyword>
<keyword evidence="5" id="KW-0677">Repeat</keyword>
<evidence type="ECO:0000256" key="5">
    <source>
        <dbReference type="ARBA" id="ARBA00022737"/>
    </source>
</evidence>
<keyword evidence="6" id="KW-1133">Transmembrane helix</keyword>
<dbReference type="EMBL" id="JBAMMX010000002">
    <property type="protein sequence ID" value="KAK6946015.1"/>
    <property type="molecule type" value="Genomic_DNA"/>
</dbReference>
<evidence type="ECO:0000256" key="4">
    <source>
        <dbReference type="ARBA" id="ARBA00022729"/>
    </source>
</evidence>
<dbReference type="Gene3D" id="3.80.10.10">
    <property type="entry name" value="Ribonuclease Inhibitor"/>
    <property type="match status" value="1"/>
</dbReference>
<sequence length="239" mass="26258">MGYLTAPESLHLDNNSLSGELPLSLQNCSGLMTLDLNMNAFKGKLPTWIGSYTFMQFLTIRSNRFEGEIPKELCLLTSLRILDIAHNNFSGTIPSCFKNFTAMSIGGEINDSFFGLGKEYESITVVTKDRGVAYEITLTSPSESSPGEELIFELGNVQFQKPESSPAAASASKPIATPYYVLCGEDEEIKVRGGSSWEARNRITRLIPVQSKSVRMLSVSYGLLFSCIQTVHIVVYSIG</sequence>
<dbReference type="GO" id="GO:0016020">
    <property type="term" value="C:membrane"/>
    <property type="evidence" value="ECO:0007669"/>
    <property type="project" value="UniProtKB-SubCell"/>
</dbReference>
<dbReference type="Proteomes" id="UP001370490">
    <property type="component" value="Unassembled WGS sequence"/>
</dbReference>